<evidence type="ECO:0000256" key="1">
    <source>
        <dbReference type="SAM" id="Phobius"/>
    </source>
</evidence>
<dbReference type="RefSeq" id="WP_209797014.1">
    <property type="nucleotide sequence ID" value="NZ_JAGGJZ010000004.1"/>
</dbReference>
<comment type="caution">
    <text evidence="2">The sequence shown here is derived from an EMBL/GenBank/DDBJ whole genome shotgun (WGS) entry which is preliminary data.</text>
</comment>
<organism evidence="2 3">
    <name type="scientific">Clostridium moniliforme</name>
    <dbReference type="NCBI Taxonomy" id="39489"/>
    <lineage>
        <taxon>Bacteria</taxon>
        <taxon>Bacillati</taxon>
        <taxon>Bacillota</taxon>
        <taxon>Clostridia</taxon>
        <taxon>Eubacteriales</taxon>
        <taxon>Clostridiaceae</taxon>
        <taxon>Clostridium</taxon>
    </lineage>
</organism>
<keyword evidence="1" id="KW-0812">Transmembrane</keyword>
<name>A0ABS4F1W9_9CLOT</name>
<protein>
    <submittedName>
        <fullName evidence="2">Sensor histidine kinase regulating citrate/malate metabolism</fullName>
    </submittedName>
</protein>
<gene>
    <name evidence="2" type="ORF">J2Z53_001671</name>
</gene>
<proteinExistence type="predicted"/>
<feature type="transmembrane region" description="Helical" evidence="1">
    <location>
        <begin position="7"/>
        <end position="30"/>
    </location>
</feature>
<keyword evidence="1" id="KW-0472">Membrane</keyword>
<dbReference type="EMBL" id="JAGGJZ010000004">
    <property type="protein sequence ID" value="MBP1890087.1"/>
    <property type="molecule type" value="Genomic_DNA"/>
</dbReference>
<sequence length="70" mass="7856">MKLSKNIRILTVVIVLGILGFLSIASINYVEDELKSQKTKSLIKIANIISVNKRIGNYLDIGNKKELKKL</sequence>
<keyword evidence="2" id="KW-0418">Kinase</keyword>
<evidence type="ECO:0000313" key="2">
    <source>
        <dbReference type="EMBL" id="MBP1890087.1"/>
    </source>
</evidence>
<dbReference type="Proteomes" id="UP000783390">
    <property type="component" value="Unassembled WGS sequence"/>
</dbReference>
<keyword evidence="3" id="KW-1185">Reference proteome</keyword>
<keyword evidence="1" id="KW-1133">Transmembrane helix</keyword>
<dbReference type="GO" id="GO:0016301">
    <property type="term" value="F:kinase activity"/>
    <property type="evidence" value="ECO:0007669"/>
    <property type="project" value="UniProtKB-KW"/>
</dbReference>
<accession>A0ABS4F1W9</accession>
<reference evidence="2 3" key="1">
    <citation type="submission" date="2021-03" db="EMBL/GenBank/DDBJ databases">
        <title>Genomic Encyclopedia of Type Strains, Phase IV (KMG-IV): sequencing the most valuable type-strain genomes for metagenomic binning, comparative biology and taxonomic classification.</title>
        <authorList>
            <person name="Goeker M."/>
        </authorList>
    </citation>
    <scope>NUCLEOTIDE SEQUENCE [LARGE SCALE GENOMIC DNA]</scope>
    <source>
        <strain evidence="2 3">DSM 3984</strain>
    </source>
</reference>
<evidence type="ECO:0000313" key="3">
    <source>
        <dbReference type="Proteomes" id="UP000783390"/>
    </source>
</evidence>
<keyword evidence="2" id="KW-0808">Transferase</keyword>